<keyword evidence="2" id="KW-1185">Reference proteome</keyword>
<evidence type="ECO:0000313" key="2">
    <source>
        <dbReference type="Proteomes" id="UP000220752"/>
    </source>
</evidence>
<gene>
    <name evidence="1" type="ORF">CGS46_12730</name>
</gene>
<organism evidence="1 2">
    <name type="scientific">Faecalibacterium langellae</name>
    <dbReference type="NCBI Taxonomy" id="3435293"/>
    <lineage>
        <taxon>Bacteria</taxon>
        <taxon>Bacillati</taxon>
        <taxon>Bacillota</taxon>
        <taxon>Clostridia</taxon>
        <taxon>Eubacteriales</taxon>
        <taxon>Oscillospiraceae</taxon>
        <taxon>Faecalibacterium</taxon>
    </lineage>
</organism>
<reference evidence="1 2" key="1">
    <citation type="journal article" date="2017" name="Front. Microbiol.">
        <title>New Insights into the Diversity of the Genus Faecalibacterium.</title>
        <authorList>
            <person name="Benevides L."/>
            <person name="Burman S."/>
            <person name="Martin R."/>
            <person name="Robert V."/>
            <person name="Thomas M."/>
            <person name="Miquel S."/>
            <person name="Chain F."/>
            <person name="Sokol H."/>
            <person name="Bermudez-Humaran L.G."/>
            <person name="Morrison M."/>
            <person name="Langella P."/>
            <person name="Azevedo V.A."/>
            <person name="Chatel J.M."/>
            <person name="Soares S."/>
        </authorList>
    </citation>
    <scope>NUCLEOTIDE SEQUENCE [LARGE SCALE GENOMIC DNA]</scope>
    <source>
        <strain evidence="2">CNCM I-4540</strain>
    </source>
</reference>
<name>A0A2A6Z7P3_9FIRM</name>
<evidence type="ECO:0000313" key="1">
    <source>
        <dbReference type="EMBL" id="PDX57383.1"/>
    </source>
</evidence>
<protein>
    <submittedName>
        <fullName evidence="1">Uncharacterized protein</fullName>
    </submittedName>
</protein>
<dbReference type="EMBL" id="NMTQ01000037">
    <property type="protein sequence ID" value="PDX57383.1"/>
    <property type="molecule type" value="Genomic_DNA"/>
</dbReference>
<dbReference type="Proteomes" id="UP000220752">
    <property type="component" value="Unassembled WGS sequence"/>
</dbReference>
<proteinExistence type="predicted"/>
<comment type="caution">
    <text evidence="1">The sequence shown here is derived from an EMBL/GenBank/DDBJ whole genome shotgun (WGS) entry which is preliminary data.</text>
</comment>
<dbReference type="AlphaFoldDB" id="A0A2A6Z7P3"/>
<accession>A0A2A6Z7P3</accession>
<sequence length="141" mass="15506">MAQLTYTYDAGKIAEHGLDQMRFELGDTMVEGGVETCALSDQEYKAVIEAYPHWKRAKLACVESILRRFSYEVDTKVGELNLSLSDRLDYWKKLYSDLKADVNASAPVANPAAIGGQHYFYAGMMENHGTGGRGGGGHVLP</sequence>